<dbReference type="Pfam" id="PF19567">
    <property type="entry name" value="CpsB_CapC"/>
    <property type="match status" value="1"/>
</dbReference>
<dbReference type="InterPro" id="IPR016667">
    <property type="entry name" value="Caps_polysacc_synth_CpsB/CapC"/>
</dbReference>
<protein>
    <recommendedName>
        <fullName evidence="2">protein-tyrosine-phosphatase</fullName>
        <ecNumber evidence="2">3.1.3.48</ecNumber>
    </recommendedName>
</protein>
<comment type="similarity">
    <text evidence="1">Belongs to the metallo-dependent hydrolases superfamily. CpsB/CapC family.</text>
</comment>
<dbReference type="AlphaFoldDB" id="A0A3B0BVJ8"/>
<dbReference type="PANTHER" id="PTHR39181:SF1">
    <property type="entry name" value="TYROSINE-PROTEIN PHOSPHATASE YWQE"/>
    <property type="match status" value="1"/>
</dbReference>
<dbReference type="OrthoDB" id="9788539at2"/>
<dbReference type="EMBL" id="RBCJ01000006">
    <property type="protein sequence ID" value="RKN76960.1"/>
    <property type="molecule type" value="Genomic_DNA"/>
</dbReference>
<evidence type="ECO:0000256" key="4">
    <source>
        <dbReference type="ARBA" id="ARBA00051722"/>
    </source>
</evidence>
<dbReference type="RefSeq" id="WP_120714306.1">
    <property type="nucleotide sequence ID" value="NZ_RBCJ01000006.1"/>
</dbReference>
<accession>A0A3B0BVJ8</accession>
<evidence type="ECO:0000313" key="6">
    <source>
        <dbReference type="Proteomes" id="UP000276603"/>
    </source>
</evidence>
<gene>
    <name evidence="5" type="ORF">D7Z94_24595</name>
</gene>
<comment type="caution">
    <text evidence="5">The sequence shown here is derived from an EMBL/GenBank/DDBJ whole genome shotgun (WGS) entry which is preliminary data.</text>
</comment>
<evidence type="ECO:0000256" key="2">
    <source>
        <dbReference type="ARBA" id="ARBA00013064"/>
    </source>
</evidence>
<dbReference type="GO" id="GO:0030145">
    <property type="term" value="F:manganese ion binding"/>
    <property type="evidence" value="ECO:0007669"/>
    <property type="project" value="InterPro"/>
</dbReference>
<dbReference type="GO" id="GO:0004725">
    <property type="term" value="F:protein tyrosine phosphatase activity"/>
    <property type="evidence" value="ECO:0007669"/>
    <property type="project" value="UniProtKB-EC"/>
</dbReference>
<proteinExistence type="inferred from homology"/>
<sequence>MFTFFAKKNFLVDHLEGFVDIHNHILPGIDDGAKTTEESIELIKEFSNLGMKHFIATPHIMQDYYPNNSETISKSLTKLEEELLEQGIDDILIEAAAEHMIDSNFEALLEKKEVIPLKREYLLIEMSYLQPSINFETAIDRVKSSGFFPILAHPERYVFLFSQNKRYADYKKEGVLFQLNLLSLGDFYGLEVKKTALKILGNGQVDFLGSDVHHMNHIKALKEIKITKKTLEMVLPVMERTIQYFF</sequence>
<keyword evidence="3" id="KW-0378">Hydrolase</keyword>
<dbReference type="SUPFAM" id="SSF89550">
    <property type="entry name" value="PHP domain-like"/>
    <property type="match status" value="1"/>
</dbReference>
<keyword evidence="6" id="KW-1185">Reference proteome</keyword>
<dbReference type="PANTHER" id="PTHR39181">
    <property type="entry name" value="TYROSINE-PROTEIN PHOSPHATASE YWQE"/>
    <property type="match status" value="1"/>
</dbReference>
<organism evidence="5 6">
    <name type="scientific">Ulvibacterium marinum</name>
    <dbReference type="NCBI Taxonomy" id="2419782"/>
    <lineage>
        <taxon>Bacteria</taxon>
        <taxon>Pseudomonadati</taxon>
        <taxon>Bacteroidota</taxon>
        <taxon>Flavobacteriia</taxon>
        <taxon>Flavobacteriales</taxon>
        <taxon>Flavobacteriaceae</taxon>
        <taxon>Ulvibacterium</taxon>
    </lineage>
</organism>
<comment type="catalytic activity">
    <reaction evidence="4">
        <text>O-phospho-L-tyrosyl-[protein] + H2O = L-tyrosyl-[protein] + phosphate</text>
        <dbReference type="Rhea" id="RHEA:10684"/>
        <dbReference type="Rhea" id="RHEA-COMP:10136"/>
        <dbReference type="Rhea" id="RHEA-COMP:20101"/>
        <dbReference type="ChEBI" id="CHEBI:15377"/>
        <dbReference type="ChEBI" id="CHEBI:43474"/>
        <dbReference type="ChEBI" id="CHEBI:46858"/>
        <dbReference type="ChEBI" id="CHEBI:61978"/>
        <dbReference type="EC" id="3.1.3.48"/>
    </reaction>
</comment>
<dbReference type="Proteomes" id="UP000276603">
    <property type="component" value="Unassembled WGS sequence"/>
</dbReference>
<evidence type="ECO:0000313" key="5">
    <source>
        <dbReference type="EMBL" id="RKN76960.1"/>
    </source>
</evidence>
<dbReference type="EC" id="3.1.3.48" evidence="2"/>
<evidence type="ECO:0000256" key="3">
    <source>
        <dbReference type="ARBA" id="ARBA00022801"/>
    </source>
</evidence>
<name>A0A3B0BVJ8_9FLAO</name>
<dbReference type="InterPro" id="IPR016195">
    <property type="entry name" value="Pol/histidinol_Pase-like"/>
</dbReference>
<evidence type="ECO:0000256" key="1">
    <source>
        <dbReference type="ARBA" id="ARBA00005750"/>
    </source>
</evidence>
<dbReference type="Gene3D" id="3.20.20.140">
    <property type="entry name" value="Metal-dependent hydrolases"/>
    <property type="match status" value="1"/>
</dbReference>
<dbReference type="PIRSF" id="PIRSF016557">
    <property type="entry name" value="Caps_synth_CpsB"/>
    <property type="match status" value="1"/>
</dbReference>
<reference evidence="5 6" key="1">
    <citation type="submission" date="2018-10" db="EMBL/GenBank/DDBJ databases">
        <title>Ulvibacterium marinum gen. nov., sp. nov., a novel marine bacterium of the family Flavobacteriaceae, isolated from a culture of the green alga Ulva prolifera.</title>
        <authorList>
            <person name="Zhang Z."/>
        </authorList>
    </citation>
    <scope>NUCLEOTIDE SEQUENCE [LARGE SCALE GENOMIC DNA]</scope>
    <source>
        <strain evidence="5 6">CCMM003</strain>
    </source>
</reference>